<organism evidence="3 4">
    <name type="scientific">Elysia marginata</name>
    <dbReference type="NCBI Taxonomy" id="1093978"/>
    <lineage>
        <taxon>Eukaryota</taxon>
        <taxon>Metazoa</taxon>
        <taxon>Spiralia</taxon>
        <taxon>Lophotrochozoa</taxon>
        <taxon>Mollusca</taxon>
        <taxon>Gastropoda</taxon>
        <taxon>Heterobranchia</taxon>
        <taxon>Euthyneura</taxon>
        <taxon>Panpulmonata</taxon>
        <taxon>Sacoglossa</taxon>
        <taxon>Placobranchoidea</taxon>
        <taxon>Plakobranchidae</taxon>
        <taxon>Elysia</taxon>
    </lineage>
</organism>
<feature type="chain" id="PRO_5043663212" evidence="2">
    <location>
        <begin position="23"/>
        <end position="529"/>
    </location>
</feature>
<dbReference type="AlphaFoldDB" id="A0AAV4GKF6"/>
<protein>
    <submittedName>
        <fullName evidence="3">S-adenosyl-L-methionine-dependent tRNA 4-demethylwyosine synthase</fullName>
    </submittedName>
</protein>
<feature type="region of interest" description="Disordered" evidence="1">
    <location>
        <begin position="211"/>
        <end position="265"/>
    </location>
</feature>
<evidence type="ECO:0000256" key="1">
    <source>
        <dbReference type="SAM" id="MobiDB-lite"/>
    </source>
</evidence>
<keyword evidence="4" id="KW-1185">Reference proteome</keyword>
<evidence type="ECO:0000256" key="2">
    <source>
        <dbReference type="SAM" id="SignalP"/>
    </source>
</evidence>
<keyword evidence="2" id="KW-0732">Signal</keyword>
<dbReference type="Proteomes" id="UP000762676">
    <property type="component" value="Unassembled WGS sequence"/>
</dbReference>
<dbReference type="PANTHER" id="PTHR35836">
    <property type="entry name" value="VCBS REPEAT-CONTAINING PROTEIN"/>
    <property type="match status" value="1"/>
</dbReference>
<evidence type="ECO:0000313" key="3">
    <source>
        <dbReference type="EMBL" id="GFR86198.1"/>
    </source>
</evidence>
<gene>
    <name evidence="3" type="ORF">ElyMa_004193700</name>
</gene>
<feature type="compositionally biased region" description="Polar residues" evidence="1">
    <location>
        <begin position="230"/>
        <end position="248"/>
    </location>
</feature>
<proteinExistence type="predicted"/>
<evidence type="ECO:0000313" key="4">
    <source>
        <dbReference type="Proteomes" id="UP000762676"/>
    </source>
</evidence>
<reference evidence="3 4" key="1">
    <citation type="journal article" date="2021" name="Elife">
        <title>Chloroplast acquisition without the gene transfer in kleptoplastic sea slugs, Plakobranchus ocellatus.</title>
        <authorList>
            <person name="Maeda T."/>
            <person name="Takahashi S."/>
            <person name="Yoshida T."/>
            <person name="Shimamura S."/>
            <person name="Takaki Y."/>
            <person name="Nagai Y."/>
            <person name="Toyoda A."/>
            <person name="Suzuki Y."/>
            <person name="Arimoto A."/>
            <person name="Ishii H."/>
            <person name="Satoh N."/>
            <person name="Nishiyama T."/>
            <person name="Hasebe M."/>
            <person name="Maruyama T."/>
            <person name="Minagawa J."/>
            <person name="Obokata J."/>
            <person name="Shigenobu S."/>
        </authorList>
    </citation>
    <scope>NUCLEOTIDE SEQUENCE [LARGE SCALE GENOMIC DNA]</scope>
</reference>
<dbReference type="PANTHER" id="PTHR35836:SF1">
    <property type="entry name" value="VCBS REPEAT-CONTAINING PROTEIN"/>
    <property type="match status" value="1"/>
</dbReference>
<dbReference type="EMBL" id="BMAT01008483">
    <property type="protein sequence ID" value="GFR86198.1"/>
    <property type="molecule type" value="Genomic_DNA"/>
</dbReference>
<feature type="signal peptide" evidence="2">
    <location>
        <begin position="1"/>
        <end position="22"/>
    </location>
</feature>
<dbReference type="InterPro" id="IPR028994">
    <property type="entry name" value="Integrin_alpha_N"/>
</dbReference>
<dbReference type="SUPFAM" id="SSF69318">
    <property type="entry name" value="Integrin alpha N-terminal domain"/>
    <property type="match status" value="1"/>
</dbReference>
<comment type="caution">
    <text evidence="3">The sequence shown here is derived from an EMBL/GenBank/DDBJ whole genome shotgun (WGS) entry which is preliminary data.</text>
</comment>
<name>A0AAV4GKF6_9GAST</name>
<sequence>MGLSALFHFLLLSSLVFPAAPAISPQLLGAISFQPAGFLSLYRYMSDSTEKYGLLISSPETSVGPSGATTSTSRVAVVTDIGSKLNNLAGVTPDIVNTDVIWPNVVSKVPDEVLGGADQYIVIPNGFVDPDRRSGALVMQPLKGGDASVITPTTSEWFYNKVQWVDMNKDGTLDALTCRARRSQSSGLQSGINDPYGQYMPAYYNPPQQYGSPQQFGYLGQNGPVGQYDPSGQYNDPSGQYNDPSGQSGMPPPSDPLGVLGPYPPPNMYAPSQQISLDSVSRFGTFEGELVWYSNPQDHSLDSLWAENFVNPGPDVFFTHTKFDVGGSEKEVIITAEYFRSQFRVFWTESPNQDWSNPSLVRSRDIDRAVGTPALPGLPFGVEVHDVNKDGKDDIVLSLNDPANGGIYVYEVPDDFRTGTFTRHVIANGFSEIKALHTAGSPALFAFLPSQDSSQKPSIVVAGGDSCDLTILEPVNPTDPRDWTYWKKEILQTALSSVEGVQVADVDGDGRYEIFATAYEFGAVYVWTV</sequence>
<accession>A0AAV4GKF6</accession>